<evidence type="ECO:0000313" key="1">
    <source>
        <dbReference type="EMBL" id="ABK16881.1"/>
    </source>
</evidence>
<proteinExistence type="predicted"/>
<keyword evidence="2" id="KW-1185">Reference proteome</keyword>
<accession>A0LHH9</accession>
<dbReference type="STRING" id="335543.Sfum_1188"/>
<organism evidence="1 2">
    <name type="scientific">Syntrophobacter fumaroxidans (strain DSM 10017 / MPOB)</name>
    <dbReference type="NCBI Taxonomy" id="335543"/>
    <lineage>
        <taxon>Bacteria</taxon>
        <taxon>Pseudomonadati</taxon>
        <taxon>Thermodesulfobacteriota</taxon>
        <taxon>Syntrophobacteria</taxon>
        <taxon>Syntrophobacterales</taxon>
        <taxon>Syntrophobacteraceae</taxon>
        <taxon>Syntrophobacter</taxon>
    </lineage>
</organism>
<evidence type="ECO:0000313" key="2">
    <source>
        <dbReference type="Proteomes" id="UP000001784"/>
    </source>
</evidence>
<name>A0LHH9_SYNFM</name>
<dbReference type="Proteomes" id="UP000001784">
    <property type="component" value="Chromosome"/>
</dbReference>
<gene>
    <name evidence="1" type="ordered locus">Sfum_1188</name>
</gene>
<protein>
    <submittedName>
        <fullName evidence="1">Uncharacterized protein</fullName>
    </submittedName>
</protein>
<dbReference type="InParanoid" id="A0LHH9"/>
<dbReference type="KEGG" id="sfu:Sfum_1188"/>
<dbReference type="AlphaFoldDB" id="A0LHH9"/>
<dbReference type="HOGENOM" id="CLU_1991563_0_0_7"/>
<dbReference type="EMBL" id="CP000478">
    <property type="protein sequence ID" value="ABK16881.1"/>
    <property type="molecule type" value="Genomic_DNA"/>
</dbReference>
<reference evidence="1 2" key="1">
    <citation type="submission" date="2006-10" db="EMBL/GenBank/DDBJ databases">
        <title>Complete sequence of Syntrophobacter fumaroxidans MPOB.</title>
        <authorList>
            <consortium name="US DOE Joint Genome Institute"/>
            <person name="Copeland A."/>
            <person name="Lucas S."/>
            <person name="Lapidus A."/>
            <person name="Barry K."/>
            <person name="Detter J.C."/>
            <person name="Glavina del Rio T."/>
            <person name="Hammon N."/>
            <person name="Israni S."/>
            <person name="Pitluck S."/>
            <person name="Goltsman E.G."/>
            <person name="Martinez M."/>
            <person name="Schmutz J."/>
            <person name="Larimer F."/>
            <person name="Land M."/>
            <person name="Hauser L."/>
            <person name="Kyrpides N."/>
            <person name="Kim E."/>
            <person name="Boone D.R."/>
            <person name="Brockman F."/>
            <person name="Culley D."/>
            <person name="Ferry J."/>
            <person name="Gunsalus R."/>
            <person name="McInerney M.J."/>
            <person name="Morrison M."/>
            <person name="Plugge C."/>
            <person name="Rohlin L."/>
            <person name="Scholten J."/>
            <person name="Sieber J."/>
            <person name="Stams A.J.M."/>
            <person name="Worm P."/>
            <person name="Henstra A.M."/>
            <person name="Richardson P."/>
        </authorList>
    </citation>
    <scope>NUCLEOTIDE SEQUENCE [LARGE SCALE GENOMIC DNA]</scope>
    <source>
        <strain evidence="2">DSM 10017 / MPOB</strain>
    </source>
</reference>
<sequence>MSLGTHRPFLGRECPGLKICRLTPFPYDCSILSILEHVFRFKRRTIHQFHARRSIRSVFPFQRLRRKNDGKCTGRPFGGFFLEGPGTRIDEAEYVERKSIGASGPGGRGPVRDRGLCRLQGLRRR</sequence>